<dbReference type="AlphaFoldDB" id="A0A7V5LZX0"/>
<dbReference type="InterPro" id="IPR002782">
    <property type="entry name" value="Mut7-C_RNAse_dom"/>
</dbReference>
<gene>
    <name evidence="2" type="ORF">ENL39_02820</name>
</gene>
<dbReference type="Proteomes" id="UP000886070">
    <property type="component" value="Unassembled WGS sequence"/>
</dbReference>
<name>A0A7V5LZX0_UNCAE</name>
<accession>A0A7V5LZX0</accession>
<dbReference type="PANTHER" id="PTHR39081:SF1">
    <property type="entry name" value="MUT7-C RNASE DOMAIN-CONTAINING PROTEIN"/>
    <property type="match status" value="1"/>
</dbReference>
<reference evidence="2" key="1">
    <citation type="journal article" date="2020" name="mSystems">
        <title>Genome- and Community-Level Interaction Insights into Carbon Utilization and Element Cycling Functions of Hydrothermarchaeota in Hydrothermal Sediment.</title>
        <authorList>
            <person name="Zhou Z."/>
            <person name="Liu Y."/>
            <person name="Xu W."/>
            <person name="Pan J."/>
            <person name="Luo Z.H."/>
            <person name="Li M."/>
        </authorList>
    </citation>
    <scope>NUCLEOTIDE SEQUENCE [LARGE SCALE GENOMIC DNA]</scope>
    <source>
        <strain evidence="2">HyVt-92</strain>
    </source>
</reference>
<evidence type="ECO:0000313" key="2">
    <source>
        <dbReference type="EMBL" id="HHF98402.1"/>
    </source>
</evidence>
<dbReference type="Pfam" id="PF01927">
    <property type="entry name" value="Mut7-C"/>
    <property type="match status" value="1"/>
</dbReference>
<feature type="domain" description="Mut7-C RNAse" evidence="1">
    <location>
        <begin position="4"/>
        <end position="147"/>
    </location>
</feature>
<proteinExistence type="predicted"/>
<dbReference type="EMBL" id="DRTT01000085">
    <property type="protein sequence ID" value="HHF98402.1"/>
    <property type="molecule type" value="Genomic_DNA"/>
</dbReference>
<evidence type="ECO:0000259" key="1">
    <source>
        <dbReference type="Pfam" id="PF01927"/>
    </source>
</evidence>
<comment type="caution">
    <text evidence="2">The sequence shown here is derived from an EMBL/GenBank/DDBJ whole genome shotgun (WGS) entry which is preliminary data.</text>
</comment>
<organism evidence="2">
    <name type="scientific">Aerophobetes bacterium</name>
    <dbReference type="NCBI Taxonomy" id="2030807"/>
    <lineage>
        <taxon>Bacteria</taxon>
        <taxon>Candidatus Aerophobota</taxon>
    </lineage>
</organism>
<protein>
    <recommendedName>
        <fullName evidence="1">Mut7-C RNAse domain-containing protein</fullName>
    </recommendedName>
</protein>
<sequence>MAIKFIADSMLGKLARWLRLMGFDTLYYPSIPDEDLVKKAKEEGRVILTKDNELACRNKGENLLFLSSSDPYEQLKIVIRTLNLNPWEGLFSRCVYCNKIVEKVNDNSKIKNLVPSYAYRNSSSFYQCPECGRLYWEGSHHNKIREKIKSLLKEENEI</sequence>
<dbReference type="PANTHER" id="PTHR39081">
    <property type="entry name" value="MUT7-C DOMAIN-CONTAINING PROTEIN"/>
    <property type="match status" value="1"/>
</dbReference>